<protein>
    <submittedName>
        <fullName evidence="8">Recombinase family protein</fullName>
    </submittedName>
</protein>
<dbReference type="InterPro" id="IPR006119">
    <property type="entry name" value="Resolv_N"/>
</dbReference>
<evidence type="ECO:0000256" key="3">
    <source>
        <dbReference type="ARBA" id="ARBA00023125"/>
    </source>
</evidence>
<dbReference type="Pfam" id="PF02796">
    <property type="entry name" value="HTH_7"/>
    <property type="match status" value="1"/>
</dbReference>
<dbReference type="PROSITE" id="PS51736">
    <property type="entry name" value="RECOMBINASES_3"/>
    <property type="match status" value="1"/>
</dbReference>
<comment type="similarity">
    <text evidence="1">Belongs to the site-specific recombinase resolvase family.</text>
</comment>
<dbReference type="Proteomes" id="UP000636505">
    <property type="component" value="Unassembled WGS sequence"/>
</dbReference>
<comment type="caution">
    <text evidence="8">The sequence shown here is derived from an EMBL/GenBank/DDBJ whole genome shotgun (WGS) entry which is preliminary data.</text>
</comment>
<proteinExistence type="inferred from homology"/>
<sequence length="231" mass="24991">MKIGYARVSTTDQNLDLQTDALKVAGCEKIFSDHGVSGAKAERLGLDKALDQLRKGDILVIWKLDRLGRSLSHLLSIIEDLKQRGVDFASVQDGFDTSTASGKMVLSVIGAMAEYERNLIRERTMAGLAAARARGRKGGRPKQLDESQVRVAIALAEAGELPIREICEQVGCSRSTYYRQVAPRLKAPAEAESLQLDQSVSVAPGAAATTQQKPAPKLSYGNYSGLILYVD</sequence>
<dbReference type="InterPro" id="IPR050639">
    <property type="entry name" value="SSR_resolvase"/>
</dbReference>
<dbReference type="PROSITE" id="PS00397">
    <property type="entry name" value="RECOMBINASES_1"/>
    <property type="match status" value="1"/>
</dbReference>
<accession>A0A8J7AKK3</accession>
<dbReference type="SMART" id="SM00857">
    <property type="entry name" value="Resolvase"/>
    <property type="match status" value="1"/>
</dbReference>
<dbReference type="PANTHER" id="PTHR30461">
    <property type="entry name" value="DNA-INVERTASE FROM LAMBDOID PROPHAGE"/>
    <property type="match status" value="1"/>
</dbReference>
<evidence type="ECO:0000256" key="5">
    <source>
        <dbReference type="PIRSR" id="PIRSR606118-50"/>
    </source>
</evidence>
<dbReference type="PROSITE" id="PS00398">
    <property type="entry name" value="RECOMBINASES_2"/>
    <property type="match status" value="1"/>
</dbReference>
<evidence type="ECO:0000256" key="1">
    <source>
        <dbReference type="ARBA" id="ARBA00009913"/>
    </source>
</evidence>
<evidence type="ECO:0000256" key="6">
    <source>
        <dbReference type="PROSITE-ProRule" id="PRU10137"/>
    </source>
</evidence>
<dbReference type="Pfam" id="PF00239">
    <property type="entry name" value="Resolvase"/>
    <property type="match status" value="1"/>
</dbReference>
<keyword evidence="4" id="KW-0233">DNA recombination</keyword>
<dbReference type="GO" id="GO:0000150">
    <property type="term" value="F:DNA strand exchange activity"/>
    <property type="evidence" value="ECO:0007669"/>
    <property type="project" value="InterPro"/>
</dbReference>
<evidence type="ECO:0000313" key="9">
    <source>
        <dbReference type="Proteomes" id="UP000636505"/>
    </source>
</evidence>
<dbReference type="FunFam" id="3.40.50.1390:FF:000001">
    <property type="entry name" value="DNA recombinase"/>
    <property type="match status" value="1"/>
</dbReference>
<keyword evidence="2" id="KW-0229">DNA integration</keyword>
<dbReference type="InterPro" id="IPR009057">
    <property type="entry name" value="Homeodomain-like_sf"/>
</dbReference>
<feature type="active site" description="O-(5'-phospho-DNA)-serine intermediate" evidence="5 6">
    <location>
        <position position="9"/>
    </location>
</feature>
<dbReference type="InterPro" id="IPR006120">
    <property type="entry name" value="Resolvase_HTH_dom"/>
</dbReference>
<evidence type="ECO:0000259" key="7">
    <source>
        <dbReference type="PROSITE" id="PS51736"/>
    </source>
</evidence>
<gene>
    <name evidence="8" type="ORF">IQ241_24945</name>
</gene>
<dbReference type="Gene3D" id="1.10.10.60">
    <property type="entry name" value="Homeodomain-like"/>
    <property type="match status" value="1"/>
</dbReference>
<reference evidence="8" key="1">
    <citation type="submission" date="2020-10" db="EMBL/GenBank/DDBJ databases">
        <authorList>
            <person name="Castelo-Branco R."/>
            <person name="Eusebio N."/>
            <person name="Adriana R."/>
            <person name="Vieira A."/>
            <person name="Brugerolle De Fraissinette N."/>
            <person name="Rezende De Castro R."/>
            <person name="Schneider M.P."/>
            <person name="Vasconcelos V."/>
            <person name="Leao P.N."/>
        </authorList>
    </citation>
    <scope>NUCLEOTIDE SEQUENCE</scope>
    <source>
        <strain evidence="8">LEGE 07310</strain>
    </source>
</reference>
<dbReference type="SUPFAM" id="SSF46689">
    <property type="entry name" value="Homeodomain-like"/>
    <property type="match status" value="1"/>
</dbReference>
<dbReference type="GO" id="GO:0003677">
    <property type="term" value="F:DNA binding"/>
    <property type="evidence" value="ECO:0007669"/>
    <property type="project" value="UniProtKB-KW"/>
</dbReference>
<evidence type="ECO:0000256" key="4">
    <source>
        <dbReference type="ARBA" id="ARBA00023172"/>
    </source>
</evidence>
<organism evidence="8 9">
    <name type="scientific">Vasconcelosia minhoensis LEGE 07310</name>
    <dbReference type="NCBI Taxonomy" id="915328"/>
    <lineage>
        <taxon>Bacteria</taxon>
        <taxon>Bacillati</taxon>
        <taxon>Cyanobacteriota</taxon>
        <taxon>Cyanophyceae</taxon>
        <taxon>Nodosilineales</taxon>
        <taxon>Cymatolegaceae</taxon>
        <taxon>Vasconcelosia</taxon>
        <taxon>Vasconcelosia minhoensis</taxon>
    </lineage>
</organism>
<dbReference type="Gene3D" id="3.40.50.1390">
    <property type="entry name" value="Resolvase, N-terminal catalytic domain"/>
    <property type="match status" value="1"/>
</dbReference>
<keyword evidence="9" id="KW-1185">Reference proteome</keyword>
<dbReference type="InterPro" id="IPR036162">
    <property type="entry name" value="Resolvase-like_N_sf"/>
</dbReference>
<dbReference type="InterPro" id="IPR006118">
    <property type="entry name" value="Recombinase_CS"/>
</dbReference>
<evidence type="ECO:0000256" key="2">
    <source>
        <dbReference type="ARBA" id="ARBA00022908"/>
    </source>
</evidence>
<dbReference type="PANTHER" id="PTHR30461:SF2">
    <property type="entry name" value="SERINE RECOMBINASE PINE-RELATED"/>
    <property type="match status" value="1"/>
</dbReference>
<keyword evidence="3" id="KW-0238">DNA-binding</keyword>
<name>A0A8J7AKK3_9CYAN</name>
<evidence type="ECO:0000313" key="8">
    <source>
        <dbReference type="EMBL" id="MBE9080489.1"/>
    </source>
</evidence>
<dbReference type="EMBL" id="JADEXG010000129">
    <property type="protein sequence ID" value="MBE9080489.1"/>
    <property type="molecule type" value="Genomic_DNA"/>
</dbReference>
<dbReference type="GO" id="GO:0015074">
    <property type="term" value="P:DNA integration"/>
    <property type="evidence" value="ECO:0007669"/>
    <property type="project" value="UniProtKB-KW"/>
</dbReference>
<feature type="domain" description="Resolvase/invertase-type recombinase catalytic" evidence="7">
    <location>
        <begin position="1"/>
        <end position="135"/>
    </location>
</feature>
<dbReference type="CDD" id="cd03768">
    <property type="entry name" value="SR_ResInv"/>
    <property type="match status" value="1"/>
</dbReference>
<dbReference type="AlphaFoldDB" id="A0A8J7AKK3"/>
<dbReference type="SUPFAM" id="SSF53041">
    <property type="entry name" value="Resolvase-like"/>
    <property type="match status" value="1"/>
</dbReference>